<comment type="subcellular location">
    <subcellularLocation>
        <location evidence="1">Membrane</location>
        <topology evidence="1">Multi-pass membrane protein</topology>
    </subcellularLocation>
</comment>
<evidence type="ECO:0000256" key="2">
    <source>
        <dbReference type="ARBA" id="ARBA00022692"/>
    </source>
</evidence>
<keyword evidence="4 5" id="KW-0472">Membrane</keyword>
<organism evidence="6 7">
    <name type="scientific">Alteromonas aquimaris</name>
    <dbReference type="NCBI Taxonomy" id="2998417"/>
    <lineage>
        <taxon>Bacteria</taxon>
        <taxon>Pseudomonadati</taxon>
        <taxon>Pseudomonadota</taxon>
        <taxon>Gammaproteobacteria</taxon>
        <taxon>Alteromonadales</taxon>
        <taxon>Alteromonadaceae</taxon>
        <taxon>Alteromonas/Salinimonas group</taxon>
        <taxon>Alteromonas</taxon>
    </lineage>
</organism>
<proteinExistence type="predicted"/>
<accession>A0ABT3P2E1</accession>
<feature type="transmembrane region" description="Helical" evidence="5">
    <location>
        <begin position="107"/>
        <end position="129"/>
    </location>
</feature>
<dbReference type="RefSeq" id="WP_265615636.1">
    <property type="nucleotide sequence ID" value="NZ_JAPFRD010000002.1"/>
</dbReference>
<evidence type="ECO:0000256" key="3">
    <source>
        <dbReference type="ARBA" id="ARBA00022989"/>
    </source>
</evidence>
<comment type="caution">
    <text evidence="6">The sequence shown here is derived from an EMBL/GenBank/DDBJ whole genome shotgun (WGS) entry which is preliminary data.</text>
</comment>
<evidence type="ECO:0000256" key="1">
    <source>
        <dbReference type="ARBA" id="ARBA00004141"/>
    </source>
</evidence>
<evidence type="ECO:0000313" key="6">
    <source>
        <dbReference type="EMBL" id="MCW8106929.1"/>
    </source>
</evidence>
<dbReference type="Pfam" id="PF04172">
    <property type="entry name" value="LrgB"/>
    <property type="match status" value="1"/>
</dbReference>
<keyword evidence="3 5" id="KW-1133">Transmembrane helix</keyword>
<keyword evidence="7" id="KW-1185">Reference proteome</keyword>
<reference evidence="6" key="1">
    <citation type="submission" date="2022-11" db="EMBL/GenBank/DDBJ databases">
        <title>Alteromonas sp. nov., isolated from sea water of the Qingdao.</title>
        <authorList>
            <person name="Wang Q."/>
        </authorList>
    </citation>
    <scope>NUCLEOTIDE SEQUENCE</scope>
    <source>
        <strain evidence="6">ASW11-7</strain>
    </source>
</reference>
<sequence>MSEIINPLVSVVKSVITFNAVLWITLSIAIYMIASRLYAKTKGHPLTLPLLTSALALGGILHFLNIPVADYQQSTRLIHWLLGPVTVALAVPLYFQCKHIANLGWRLWLAIFAGGVFAPALAWAILYWSSVPVALSTTMLVKSITTPLAMETAELIGGIPAMAAVFVIFTGMVGAIVAPWVFKWLGGDNAEAQGVALGTVAHAIGTAKALQISELTGALAAISLSLNGIMTAFILPMLISTLG</sequence>
<feature type="transmembrane region" description="Helical" evidence="5">
    <location>
        <begin position="15"/>
        <end position="34"/>
    </location>
</feature>
<name>A0ABT3P2E1_9ALTE</name>
<dbReference type="EMBL" id="JAPFRD010000002">
    <property type="protein sequence ID" value="MCW8106929.1"/>
    <property type="molecule type" value="Genomic_DNA"/>
</dbReference>
<feature type="transmembrane region" description="Helical" evidence="5">
    <location>
        <begin position="155"/>
        <end position="182"/>
    </location>
</feature>
<evidence type="ECO:0000256" key="4">
    <source>
        <dbReference type="ARBA" id="ARBA00023136"/>
    </source>
</evidence>
<dbReference type="InterPro" id="IPR007300">
    <property type="entry name" value="CidB/LrgB"/>
</dbReference>
<dbReference type="PANTHER" id="PTHR30249:SF0">
    <property type="entry name" value="PLASTIDAL GLYCOLATE_GLYCERATE TRANSLOCATOR 1, CHLOROPLASTIC"/>
    <property type="match status" value="1"/>
</dbReference>
<keyword evidence="2 5" id="KW-0812">Transmembrane</keyword>
<feature type="transmembrane region" description="Helical" evidence="5">
    <location>
        <begin position="77"/>
        <end position="95"/>
    </location>
</feature>
<dbReference type="Proteomes" id="UP001142810">
    <property type="component" value="Unassembled WGS sequence"/>
</dbReference>
<evidence type="ECO:0000313" key="7">
    <source>
        <dbReference type="Proteomes" id="UP001142810"/>
    </source>
</evidence>
<protein>
    <submittedName>
        <fullName evidence="6">LrgB family protein</fullName>
    </submittedName>
</protein>
<feature type="transmembrane region" description="Helical" evidence="5">
    <location>
        <begin position="218"/>
        <end position="239"/>
    </location>
</feature>
<evidence type="ECO:0000256" key="5">
    <source>
        <dbReference type="SAM" id="Phobius"/>
    </source>
</evidence>
<gene>
    <name evidence="6" type="ORF">OPS25_00245</name>
</gene>
<feature type="transmembrane region" description="Helical" evidence="5">
    <location>
        <begin position="46"/>
        <end position="65"/>
    </location>
</feature>
<dbReference type="PANTHER" id="PTHR30249">
    <property type="entry name" value="PUTATIVE SEROTONIN TRANSPORTER"/>
    <property type="match status" value="1"/>
</dbReference>